<sequence>MTGVELVAAALAAGASAGLTDTASSAIRDTYAALREAVRRRLAARGEGSARILEASEVEPGVWQAQLSELLSASGADRDEEILATARSLLRDLGVAGSYAGANVVDAREAKGVQVGDHNTQTNTFN</sequence>
<gene>
    <name evidence="1" type="ORF">SLUN_02320</name>
</gene>
<reference evidence="1 2" key="1">
    <citation type="submission" date="2018-01" db="EMBL/GenBank/DDBJ databases">
        <title>Complete genome sequence of Streptomyces lunaelactis MM109T, a Ferroverdin A producer isolated from cave moonmilk deposits.</title>
        <authorList>
            <person name="Naome A."/>
            <person name="Martinet L."/>
            <person name="Maciejewska M."/>
            <person name="Anderssen S."/>
            <person name="Adam D."/>
            <person name="Tenconi E."/>
            <person name="Deflandre B."/>
            <person name="Arguelles-Arias A."/>
            <person name="Calusinska M."/>
            <person name="Copieters W."/>
            <person name="Karim L."/>
            <person name="Hanikenne M."/>
            <person name="Baurain D."/>
            <person name="van Wezel G."/>
            <person name="Smargiasso N."/>
            <person name="de Pauw E."/>
            <person name="Delfosse P."/>
            <person name="Rigali S."/>
        </authorList>
    </citation>
    <scope>NUCLEOTIDE SEQUENCE [LARGE SCALE GENOMIC DNA]</scope>
    <source>
        <strain evidence="1 2">MM109</strain>
    </source>
</reference>
<accession>A0A2R4SWL9</accession>
<name>A0A2R4SWL9_9ACTN</name>
<dbReference type="RefSeq" id="WP_108146934.1">
    <property type="nucleotide sequence ID" value="NZ_CP026304.1"/>
</dbReference>
<dbReference type="KEGG" id="slk:SLUN_02320"/>
<evidence type="ECO:0000313" key="2">
    <source>
        <dbReference type="Proteomes" id="UP000244201"/>
    </source>
</evidence>
<dbReference type="GeneID" id="55654111"/>
<evidence type="ECO:0000313" key="1">
    <source>
        <dbReference type="EMBL" id="AVZ71242.1"/>
    </source>
</evidence>
<proteinExistence type="predicted"/>
<dbReference type="AlphaFoldDB" id="A0A2R4SWL9"/>
<dbReference type="EMBL" id="CP026304">
    <property type="protein sequence ID" value="AVZ71242.1"/>
    <property type="molecule type" value="Genomic_DNA"/>
</dbReference>
<evidence type="ECO:0008006" key="3">
    <source>
        <dbReference type="Google" id="ProtNLM"/>
    </source>
</evidence>
<dbReference type="OrthoDB" id="3298878at2"/>
<protein>
    <recommendedName>
        <fullName evidence="3">RHIM domain-containing protein</fullName>
    </recommendedName>
</protein>
<organism evidence="1 2">
    <name type="scientific">Streptomyces lunaelactis</name>
    <dbReference type="NCBI Taxonomy" id="1535768"/>
    <lineage>
        <taxon>Bacteria</taxon>
        <taxon>Bacillati</taxon>
        <taxon>Actinomycetota</taxon>
        <taxon>Actinomycetes</taxon>
        <taxon>Kitasatosporales</taxon>
        <taxon>Streptomycetaceae</taxon>
        <taxon>Streptomyces</taxon>
    </lineage>
</organism>
<dbReference type="Proteomes" id="UP000244201">
    <property type="component" value="Chromosome"/>
</dbReference>
<keyword evidence="2" id="KW-1185">Reference proteome</keyword>